<keyword evidence="5" id="KW-1185">Reference proteome</keyword>
<name>A0ABT3G8N1_9BACT</name>
<evidence type="ECO:0008006" key="6">
    <source>
        <dbReference type="Google" id="ProtNLM"/>
    </source>
</evidence>
<dbReference type="Proteomes" id="UP001165653">
    <property type="component" value="Unassembled WGS sequence"/>
</dbReference>
<feature type="compositionally biased region" description="Low complexity" evidence="2">
    <location>
        <begin position="338"/>
        <end position="351"/>
    </location>
</feature>
<sequence length="351" mass="39433">MGFTDLATSGRGPWIFGVSIAVFIVAAFGTLYTLVFDPNNMENHKKIEAVVRDLELELDGKKTQLESYKKEVKLVAQRKDEERQLSDLKIKVEAAAKRIEEATAEQSAAQAAVENAGKEWEDYKAEYRASTWAKAKGRELGTLKLADGTTFEAAVIRKIDHAGMDILCSSGPKNIKFENLPAELQDEFQFDLVKRDEFEDERHKAENMHIESVEYAQTAERCDAKIASLKEWKGKKVASEQAWKQAKDNVERYKVAIARKKADISAEKRKNLSKAPQMEIELRQMQAKAEQNSRSISDLDQARREADTTIRTLQREIDTLRDDLTRMQKEHAEKKAAEAAAAAGGTAPAAQ</sequence>
<feature type="compositionally biased region" description="Polar residues" evidence="2">
    <location>
        <begin position="289"/>
        <end position="298"/>
    </location>
</feature>
<evidence type="ECO:0000256" key="2">
    <source>
        <dbReference type="SAM" id="MobiDB-lite"/>
    </source>
</evidence>
<proteinExistence type="predicted"/>
<accession>A0ABT3G8N1</accession>
<organism evidence="4 5">
    <name type="scientific">Luteolibacter rhizosphaerae</name>
    <dbReference type="NCBI Taxonomy" id="2989719"/>
    <lineage>
        <taxon>Bacteria</taxon>
        <taxon>Pseudomonadati</taxon>
        <taxon>Verrucomicrobiota</taxon>
        <taxon>Verrucomicrobiia</taxon>
        <taxon>Verrucomicrobiales</taxon>
        <taxon>Verrucomicrobiaceae</taxon>
        <taxon>Luteolibacter</taxon>
    </lineage>
</organism>
<keyword evidence="1" id="KW-0175">Coiled coil</keyword>
<keyword evidence="3" id="KW-0472">Membrane</keyword>
<comment type="caution">
    <text evidence="4">The sequence shown here is derived from an EMBL/GenBank/DDBJ whole genome shotgun (WGS) entry which is preliminary data.</text>
</comment>
<feature type="transmembrane region" description="Helical" evidence="3">
    <location>
        <begin position="14"/>
        <end position="36"/>
    </location>
</feature>
<keyword evidence="3" id="KW-0812">Transmembrane</keyword>
<evidence type="ECO:0000313" key="4">
    <source>
        <dbReference type="EMBL" id="MCW1916213.1"/>
    </source>
</evidence>
<gene>
    <name evidence="4" type="ORF">OJ996_21665</name>
</gene>
<feature type="coiled-coil region" evidence="1">
    <location>
        <begin position="44"/>
        <end position="119"/>
    </location>
</feature>
<evidence type="ECO:0000256" key="1">
    <source>
        <dbReference type="SAM" id="Coils"/>
    </source>
</evidence>
<feature type="region of interest" description="Disordered" evidence="2">
    <location>
        <begin position="288"/>
        <end position="351"/>
    </location>
</feature>
<dbReference type="EMBL" id="JAPDDR010000013">
    <property type="protein sequence ID" value="MCW1916213.1"/>
    <property type="molecule type" value="Genomic_DNA"/>
</dbReference>
<evidence type="ECO:0000313" key="5">
    <source>
        <dbReference type="Proteomes" id="UP001165653"/>
    </source>
</evidence>
<evidence type="ECO:0000256" key="3">
    <source>
        <dbReference type="SAM" id="Phobius"/>
    </source>
</evidence>
<protein>
    <recommendedName>
        <fullName evidence="6">Chromosome partition protein Smc</fullName>
    </recommendedName>
</protein>
<reference evidence="4" key="1">
    <citation type="submission" date="2022-10" db="EMBL/GenBank/DDBJ databases">
        <title>Luteolibacter sp. GHJ8, whole genome shotgun sequencing project.</title>
        <authorList>
            <person name="Zhao G."/>
            <person name="Shen L."/>
        </authorList>
    </citation>
    <scope>NUCLEOTIDE SEQUENCE</scope>
    <source>
        <strain evidence="4">GHJ8</strain>
    </source>
</reference>
<keyword evidence="3" id="KW-1133">Transmembrane helix</keyword>
<feature type="compositionally biased region" description="Basic and acidic residues" evidence="2">
    <location>
        <begin position="300"/>
        <end position="337"/>
    </location>
</feature>